<dbReference type="InterPro" id="IPR036709">
    <property type="entry name" value="Autotransporte_beta_dom_sf"/>
</dbReference>
<name>A0ABT8QZI4_9BACT</name>
<keyword evidence="3" id="KW-1185">Reference proteome</keyword>
<evidence type="ECO:0000256" key="1">
    <source>
        <dbReference type="SAM" id="SignalP"/>
    </source>
</evidence>
<dbReference type="Proteomes" id="UP001168528">
    <property type="component" value="Unassembled WGS sequence"/>
</dbReference>
<gene>
    <name evidence="2" type="ORF">Q0590_03250</name>
</gene>
<evidence type="ECO:0000313" key="3">
    <source>
        <dbReference type="Proteomes" id="UP001168528"/>
    </source>
</evidence>
<comment type="caution">
    <text evidence="2">The sequence shown here is derived from an EMBL/GenBank/DDBJ whole genome shotgun (WGS) entry which is preliminary data.</text>
</comment>
<dbReference type="SUPFAM" id="SSF103515">
    <property type="entry name" value="Autotransporter"/>
    <property type="match status" value="1"/>
</dbReference>
<evidence type="ECO:0000313" key="2">
    <source>
        <dbReference type="EMBL" id="MDO1445248.1"/>
    </source>
</evidence>
<keyword evidence="1" id="KW-0732">Signal</keyword>
<feature type="signal peptide" evidence="1">
    <location>
        <begin position="1"/>
        <end position="23"/>
    </location>
</feature>
<dbReference type="InterPro" id="IPR021958">
    <property type="entry name" value="DUF3575"/>
</dbReference>
<dbReference type="EMBL" id="JAUKPO010000001">
    <property type="protein sequence ID" value="MDO1445248.1"/>
    <property type="molecule type" value="Genomic_DNA"/>
</dbReference>
<reference evidence="2" key="1">
    <citation type="submission" date="2023-07" db="EMBL/GenBank/DDBJ databases">
        <title>The genome sequence of Rhodocytophaga aerolata KACC 12507.</title>
        <authorList>
            <person name="Zhang X."/>
        </authorList>
    </citation>
    <scope>NUCLEOTIDE SEQUENCE</scope>
    <source>
        <strain evidence="2">KACC 12507</strain>
    </source>
</reference>
<sequence length="209" mass="23128">MKINYLVLCILGMLMLSVSTVEAQQRKPASRTRVLDIDDMPKNVIKLNILSLAVGTVSGFYERVINEQMSFQLGASYTNISSDWILDVRYKGYTITPEFRYYLSSTEAPRGFYAAPFVRYRRSDVTGNITRDGREIPANGKISAYGAGLMVGGQWIIGRHFSLDAFVGPSLNARSIKVNTPDVTEKEFPVPNILGVFGLRAGITVGVAF</sequence>
<dbReference type="Pfam" id="PF12099">
    <property type="entry name" value="DUF3575"/>
    <property type="match status" value="1"/>
</dbReference>
<organism evidence="2 3">
    <name type="scientific">Rhodocytophaga aerolata</name>
    <dbReference type="NCBI Taxonomy" id="455078"/>
    <lineage>
        <taxon>Bacteria</taxon>
        <taxon>Pseudomonadati</taxon>
        <taxon>Bacteroidota</taxon>
        <taxon>Cytophagia</taxon>
        <taxon>Cytophagales</taxon>
        <taxon>Rhodocytophagaceae</taxon>
        <taxon>Rhodocytophaga</taxon>
    </lineage>
</organism>
<protein>
    <submittedName>
        <fullName evidence="2">DUF3575 domain-containing protein</fullName>
    </submittedName>
</protein>
<dbReference type="RefSeq" id="WP_302036038.1">
    <property type="nucleotide sequence ID" value="NZ_JAUKPO010000001.1"/>
</dbReference>
<proteinExistence type="predicted"/>
<accession>A0ABT8QZI4</accession>
<feature type="chain" id="PRO_5045094565" evidence="1">
    <location>
        <begin position="24"/>
        <end position="209"/>
    </location>
</feature>